<evidence type="ECO:0000313" key="3">
    <source>
        <dbReference type="EMBL" id="TBF05596.1"/>
    </source>
</evidence>
<evidence type="ECO:0000313" key="4">
    <source>
        <dbReference type="Proteomes" id="UP000291892"/>
    </source>
</evidence>
<gene>
    <name evidence="3" type="ORF">ELG94_33625</name>
    <name evidence="2" type="ORF">GR217_30980</name>
</gene>
<proteinExistence type="predicted"/>
<dbReference type="EMBL" id="WUFC01000035">
    <property type="protein sequence ID" value="NEI52067.1"/>
    <property type="molecule type" value="Genomic_DNA"/>
</dbReference>
<dbReference type="PANTHER" id="PTHR30399:SF1">
    <property type="entry name" value="UTP PYROPHOSPHATASE"/>
    <property type="match status" value="1"/>
</dbReference>
<dbReference type="PANTHER" id="PTHR30399">
    <property type="entry name" value="UNCHARACTERIZED PROTEIN YGJP"/>
    <property type="match status" value="1"/>
</dbReference>
<geneLocation type="plasmid" evidence="3">
    <name>pSM42_Rh02_Rh04</name>
</geneLocation>
<dbReference type="EMBL" id="SIKX01000003">
    <property type="protein sequence ID" value="TBF05596.1"/>
    <property type="molecule type" value="Genomic_DNA"/>
</dbReference>
<reference evidence="3 4" key="1">
    <citation type="submission" date="2019-02" db="EMBL/GenBank/DDBJ databases">
        <title>The genomic architecture of introgression among sibling species of bacteria.</title>
        <authorList>
            <person name="Cavassim M.I.A."/>
            <person name="Moeskjaer S."/>
            <person name="Moslemi C."/>
            <person name="Fields B."/>
            <person name="Bachmann A."/>
            <person name="Vilhjalmsson B."/>
            <person name="Schierup M.H."/>
            <person name="Young J.P.W."/>
            <person name="Andersen S.U."/>
        </authorList>
    </citation>
    <scope>NUCLEOTIDE SEQUENCE [LARGE SCALE GENOMIC DNA]</scope>
    <source>
        <strain evidence="3 4">SM42</strain>
        <plasmid evidence="3">pSM42_Rh02_Rh04</plasmid>
    </source>
</reference>
<feature type="domain" description="YgjP-like metallopeptidase" evidence="1">
    <location>
        <begin position="22"/>
        <end position="233"/>
    </location>
</feature>
<dbReference type="InterPro" id="IPR053136">
    <property type="entry name" value="UTP_pyrophosphatase-like"/>
</dbReference>
<organism evidence="2 5">
    <name type="scientific">Rhizobium ruizarguesonis</name>
    <dbReference type="NCBI Taxonomy" id="2081791"/>
    <lineage>
        <taxon>Bacteria</taxon>
        <taxon>Pseudomonadati</taxon>
        <taxon>Pseudomonadota</taxon>
        <taxon>Alphaproteobacteria</taxon>
        <taxon>Hyphomicrobiales</taxon>
        <taxon>Rhizobiaceae</taxon>
        <taxon>Rhizobium/Agrobacterium group</taxon>
        <taxon>Rhizobium</taxon>
    </lineage>
</organism>
<protein>
    <submittedName>
        <fullName evidence="2">DUF45 domain-containing protein</fullName>
    </submittedName>
    <submittedName>
        <fullName evidence="3">M48 family peptidase</fullName>
    </submittedName>
</protein>
<evidence type="ECO:0000313" key="5">
    <source>
        <dbReference type="Proteomes" id="UP000661163"/>
    </source>
</evidence>
<dbReference type="Proteomes" id="UP000661163">
    <property type="component" value="Unassembled WGS sequence"/>
</dbReference>
<dbReference type="AlphaFoldDB" id="A0AAE4YVM0"/>
<accession>A0AAE4YVM0</accession>
<dbReference type="Pfam" id="PF01863">
    <property type="entry name" value="YgjP-like"/>
    <property type="match status" value="1"/>
</dbReference>
<dbReference type="Gene3D" id="3.30.2010.10">
    <property type="entry name" value="Metalloproteases ('zincins'), catalytic domain"/>
    <property type="match status" value="1"/>
</dbReference>
<dbReference type="Proteomes" id="UP000291892">
    <property type="component" value="Unassembled WGS sequence"/>
</dbReference>
<dbReference type="InterPro" id="IPR002725">
    <property type="entry name" value="YgjP-like_metallopeptidase"/>
</dbReference>
<evidence type="ECO:0000313" key="2">
    <source>
        <dbReference type="EMBL" id="NEI52067.1"/>
    </source>
</evidence>
<dbReference type="CDD" id="cd07344">
    <property type="entry name" value="M48_yhfN_like"/>
    <property type="match status" value="1"/>
</dbReference>
<name>A0AAE4YVM0_9HYPH</name>
<keyword evidence="3" id="KW-0614">Plasmid</keyword>
<reference evidence="2 5" key="2">
    <citation type="submission" date="2019-12" db="EMBL/GenBank/DDBJ databases">
        <title>Rhizobium genotypes associated with high levels of biological nitrogen fixation by grain legumes in a temperate-maritime cropping system.</title>
        <authorList>
            <person name="Maluk M."/>
            <person name="Francesc Ferrando Molina F."/>
            <person name="Lopez Del Egido L."/>
            <person name="Lafos M."/>
            <person name="Langarica-Fuentes A."/>
            <person name="Gebre Yohannes G."/>
            <person name="Young M.W."/>
            <person name="Martin P."/>
            <person name="Gantlett R."/>
            <person name="Kenicer G."/>
            <person name="Hawes C."/>
            <person name="Begg G.S."/>
            <person name="Quilliam R.S."/>
            <person name="Squire G.R."/>
            <person name="Poole P.S."/>
            <person name="Young P.W."/>
            <person name="Iannetta P.M."/>
            <person name="James E.K."/>
        </authorList>
    </citation>
    <scope>NUCLEOTIDE SEQUENCE [LARGE SCALE GENOMIC DNA]</scope>
    <source>
        <strain evidence="2 5">JHI985</strain>
    </source>
</reference>
<sequence>MPVFRIGATELDYSLRRSSTAKKASLTVTPQSFELLVPEGATESQIEAVLHRRRAWILETARHMQQRANAQTRVYQFVTGAKIPYRGRMTKLTIEPFDGSLVEVSFRNGFQIRKPETLSPDSADAVIESALRLWLKRRVRDDAGEFVRRHGERHALKPRGIQIKDQKHMWGSCGQDRQINLNWRLIFAPKPVLEYAVVHEICHLKHRNHEPEFWNLVGRILPDWETRKDWLDKNEHMLGWQKVEPTATSMHCSTRGSSPAGSTQVANDDLNCRSLALPVAAQKRPKLGTPV</sequence>
<dbReference type="RefSeq" id="WP_130706913.1">
    <property type="nucleotide sequence ID" value="NZ_JAJAEH010000055.1"/>
</dbReference>
<comment type="caution">
    <text evidence="2">The sequence shown here is derived from an EMBL/GenBank/DDBJ whole genome shotgun (WGS) entry which is preliminary data.</text>
</comment>
<evidence type="ECO:0000259" key="1">
    <source>
        <dbReference type="Pfam" id="PF01863"/>
    </source>
</evidence>